<sequence>MKNFYIAYSAQLDGKNWAGVTVVSSNMNIMNLSQCLHGVQTANLCATKKAAEELADYWNECFKRNGTSLFMEGIA</sequence>
<organism evidence="1">
    <name type="scientific">Myoviridae sp. ctI7W9</name>
    <dbReference type="NCBI Taxonomy" id="2826636"/>
    <lineage>
        <taxon>Viruses</taxon>
        <taxon>Duplodnaviria</taxon>
        <taxon>Heunggongvirae</taxon>
        <taxon>Uroviricota</taxon>
        <taxon>Caudoviricetes</taxon>
    </lineage>
</organism>
<dbReference type="EMBL" id="BK014941">
    <property type="protein sequence ID" value="DAD83762.1"/>
    <property type="molecule type" value="Genomic_DNA"/>
</dbReference>
<proteinExistence type="predicted"/>
<reference evidence="1" key="1">
    <citation type="journal article" date="2021" name="Proc. Natl. Acad. Sci. U.S.A.">
        <title>A Catalog of Tens of Thousands of Viruses from Human Metagenomes Reveals Hidden Associations with Chronic Diseases.</title>
        <authorList>
            <person name="Tisza M.J."/>
            <person name="Buck C.B."/>
        </authorList>
    </citation>
    <scope>NUCLEOTIDE SEQUENCE</scope>
    <source>
        <strain evidence="1">CtI7W9</strain>
    </source>
</reference>
<name>A0A8S5MNP3_9CAUD</name>
<evidence type="ECO:0000313" key="1">
    <source>
        <dbReference type="EMBL" id="DAD83762.1"/>
    </source>
</evidence>
<accession>A0A8S5MNP3</accession>
<protein>
    <submittedName>
        <fullName evidence="1">Uncharacterized protein</fullName>
    </submittedName>
</protein>